<organism evidence="1 2">
    <name type="scientific">Scutellospora calospora</name>
    <dbReference type="NCBI Taxonomy" id="85575"/>
    <lineage>
        <taxon>Eukaryota</taxon>
        <taxon>Fungi</taxon>
        <taxon>Fungi incertae sedis</taxon>
        <taxon>Mucoromycota</taxon>
        <taxon>Glomeromycotina</taxon>
        <taxon>Glomeromycetes</taxon>
        <taxon>Diversisporales</taxon>
        <taxon>Gigasporaceae</taxon>
        <taxon>Scutellospora</taxon>
    </lineage>
</organism>
<accession>A0ACA9PRP5</accession>
<dbReference type="Proteomes" id="UP000789860">
    <property type="component" value="Unassembled WGS sequence"/>
</dbReference>
<evidence type="ECO:0000313" key="1">
    <source>
        <dbReference type="EMBL" id="CAG8717906.1"/>
    </source>
</evidence>
<gene>
    <name evidence="1" type="ORF">SCALOS_LOCUS11141</name>
</gene>
<reference evidence="1" key="1">
    <citation type="submission" date="2021-06" db="EMBL/GenBank/DDBJ databases">
        <authorList>
            <person name="Kallberg Y."/>
            <person name="Tangrot J."/>
            <person name="Rosling A."/>
        </authorList>
    </citation>
    <scope>NUCLEOTIDE SEQUENCE</scope>
    <source>
        <strain evidence="1">AU212A</strain>
    </source>
</reference>
<name>A0ACA9PRP5_9GLOM</name>
<feature type="non-terminal residue" evidence="1">
    <location>
        <position position="126"/>
    </location>
</feature>
<dbReference type="EMBL" id="CAJVPM010046113">
    <property type="protein sequence ID" value="CAG8717906.1"/>
    <property type="molecule type" value="Genomic_DNA"/>
</dbReference>
<feature type="non-terminal residue" evidence="1">
    <location>
        <position position="1"/>
    </location>
</feature>
<keyword evidence="2" id="KW-1185">Reference proteome</keyword>
<evidence type="ECO:0000313" key="2">
    <source>
        <dbReference type="Proteomes" id="UP000789860"/>
    </source>
</evidence>
<protein>
    <submittedName>
        <fullName evidence="1">11355_t:CDS:1</fullName>
    </submittedName>
</protein>
<sequence length="126" mass="14322">TEWSKSGQHTSTTEVELTENGVKQAQDLSHYVFENQCQDFIEPKNITQIYVSPRKRAQQTLNLINLPKKETIPVFTEPNIAEWNYGDYEGISTHEIHNGCPNGETAQQVAARCDHVVAKIMAYQTE</sequence>
<proteinExistence type="predicted"/>
<comment type="caution">
    <text evidence="1">The sequence shown here is derived from an EMBL/GenBank/DDBJ whole genome shotgun (WGS) entry which is preliminary data.</text>
</comment>